<protein>
    <submittedName>
        <fullName evidence="1">Uncharacterized protein</fullName>
    </submittedName>
</protein>
<sequence length="241" mass="28643">MFDFLNQNYFYLTFGVEFLAAAMGLVLYKHYAHTAAKYFIIFLIYVVFIDFSGLYTLFISKVKALSFLKGTGFEKNFWLFTITWDVGTILFYSYYYRKILQHNLSKKLILIVSALFLMYSLVYVGTHWAIFFTEFYSGIIVFGGLVIVLCSSLYFIEMLLSEKILYFYKDLNFYISVAIFVWWIVITPLTFYDVYYTYEVGSKVTDLDYVHLRYQIYILANLFMYLTFTFALIWCKPPKQA</sequence>
<comment type="caution">
    <text evidence="1">The sequence shown here is derived from an EMBL/GenBank/DDBJ whole genome shotgun (WGS) entry which is preliminary data.</text>
</comment>
<name>A0ACC5UCB8_9FLAO</name>
<accession>A0ACC5UCB8</accession>
<proteinExistence type="predicted"/>
<evidence type="ECO:0000313" key="1">
    <source>
        <dbReference type="EMBL" id="MBU2951835.1"/>
    </source>
</evidence>
<reference evidence="1" key="1">
    <citation type="submission" date="2021-05" db="EMBL/GenBank/DDBJ databases">
        <title>Draft genomes of bacteria isolated from model marine particles.</title>
        <authorList>
            <person name="Datta M.S."/>
            <person name="Schwartzman J.A."/>
            <person name="Enke T.N."/>
            <person name="Saavedra J."/>
            <person name="Cermak N."/>
            <person name="Cordero O.X."/>
        </authorList>
    </citation>
    <scope>NUCLEOTIDE SEQUENCE</scope>
    <source>
        <strain evidence="1">I2M19</strain>
    </source>
</reference>
<keyword evidence="2" id="KW-1185">Reference proteome</keyword>
<gene>
    <name evidence="1" type="ORF">KO493_14135</name>
</gene>
<dbReference type="Proteomes" id="UP001647509">
    <property type="component" value="Unassembled WGS sequence"/>
</dbReference>
<dbReference type="EMBL" id="JAHKPD010000022">
    <property type="protein sequence ID" value="MBU2951835.1"/>
    <property type="molecule type" value="Genomic_DNA"/>
</dbReference>
<evidence type="ECO:0000313" key="2">
    <source>
        <dbReference type="Proteomes" id="UP001647509"/>
    </source>
</evidence>
<organism evidence="1 2">
    <name type="scientific">Pseudotamlana agarivorans</name>
    <dbReference type="NCBI Taxonomy" id="481183"/>
    <lineage>
        <taxon>Bacteria</taxon>
        <taxon>Pseudomonadati</taxon>
        <taxon>Bacteroidota</taxon>
        <taxon>Flavobacteriia</taxon>
        <taxon>Flavobacteriales</taxon>
        <taxon>Flavobacteriaceae</taxon>
        <taxon>Pseudotamlana</taxon>
    </lineage>
</organism>